<proteinExistence type="predicted"/>
<organism evidence="2 3">
    <name type="scientific">Enterovirga aerilata</name>
    <dbReference type="NCBI Taxonomy" id="2730920"/>
    <lineage>
        <taxon>Bacteria</taxon>
        <taxon>Pseudomonadati</taxon>
        <taxon>Pseudomonadota</taxon>
        <taxon>Alphaproteobacteria</taxon>
        <taxon>Hyphomicrobiales</taxon>
        <taxon>Methylobacteriaceae</taxon>
        <taxon>Enterovirga</taxon>
    </lineage>
</organism>
<dbReference type="SUPFAM" id="SSF69618">
    <property type="entry name" value="HemD-like"/>
    <property type="match status" value="1"/>
</dbReference>
<keyword evidence="3" id="KW-1185">Reference proteome</keyword>
<dbReference type="GO" id="GO:0033014">
    <property type="term" value="P:tetrapyrrole biosynthetic process"/>
    <property type="evidence" value="ECO:0007669"/>
    <property type="project" value="InterPro"/>
</dbReference>
<sequence>MLVLVTRPRDQGEATARRLALMGHDALLAPVLDVVPVTEAPPEGRFDAVLVTSANALPALAGERDRFAGAAIVAVGRRTAERARAAGFGNVAEAGGDSRALVDFVLGTTPRGARLLHAAGRDRKPEPGGSLAAAGYDVATWACYEARPAAGLPVPAAEALRDGRVDAVLHYSRRSAELFARLARHAGLGEAIAGTHHVCMSADVAAGLASLAGLKLLIAPKPDETALLRLLAKVGAGPGSRPPQSEC</sequence>
<dbReference type="EMBL" id="JABEPP010000004">
    <property type="protein sequence ID" value="NNM73976.1"/>
    <property type="molecule type" value="Genomic_DNA"/>
</dbReference>
<protein>
    <submittedName>
        <fullName evidence="2">Uroporphyrinogen-III synthase</fullName>
    </submittedName>
</protein>
<dbReference type="Pfam" id="PF02602">
    <property type="entry name" value="HEM4"/>
    <property type="match status" value="1"/>
</dbReference>
<dbReference type="InterPro" id="IPR003754">
    <property type="entry name" value="4pyrrol_synth_uPrphyn_synth"/>
</dbReference>
<evidence type="ECO:0000313" key="3">
    <source>
        <dbReference type="Proteomes" id="UP000564885"/>
    </source>
</evidence>
<dbReference type="InterPro" id="IPR036108">
    <property type="entry name" value="4pyrrol_syn_uPrphyn_synt_sf"/>
</dbReference>
<evidence type="ECO:0000259" key="1">
    <source>
        <dbReference type="Pfam" id="PF02602"/>
    </source>
</evidence>
<feature type="domain" description="Tetrapyrrole biosynthesis uroporphyrinogen III synthase" evidence="1">
    <location>
        <begin position="14"/>
        <end position="228"/>
    </location>
</feature>
<dbReference type="CDD" id="cd06578">
    <property type="entry name" value="HemD"/>
    <property type="match status" value="1"/>
</dbReference>
<name>A0A849I2D4_9HYPH</name>
<dbReference type="Proteomes" id="UP000564885">
    <property type="component" value="Unassembled WGS sequence"/>
</dbReference>
<dbReference type="Gene3D" id="3.40.50.10090">
    <property type="match status" value="2"/>
</dbReference>
<evidence type="ECO:0000313" key="2">
    <source>
        <dbReference type="EMBL" id="NNM73976.1"/>
    </source>
</evidence>
<dbReference type="RefSeq" id="WP_171219412.1">
    <property type="nucleotide sequence ID" value="NZ_JABEPP010000004.1"/>
</dbReference>
<dbReference type="AlphaFoldDB" id="A0A849I2D4"/>
<gene>
    <name evidence="2" type="ORF">HJG44_16460</name>
</gene>
<comment type="caution">
    <text evidence="2">The sequence shown here is derived from an EMBL/GenBank/DDBJ whole genome shotgun (WGS) entry which is preliminary data.</text>
</comment>
<dbReference type="GO" id="GO:0004852">
    <property type="term" value="F:uroporphyrinogen-III synthase activity"/>
    <property type="evidence" value="ECO:0007669"/>
    <property type="project" value="InterPro"/>
</dbReference>
<accession>A0A849I2D4</accession>
<reference evidence="2 3" key="1">
    <citation type="submission" date="2020-04" db="EMBL/GenBank/DDBJ databases">
        <title>Enterovirga sp. isolate from soil.</title>
        <authorList>
            <person name="Chea S."/>
            <person name="Kim D.-U."/>
        </authorList>
    </citation>
    <scope>NUCLEOTIDE SEQUENCE [LARGE SCALE GENOMIC DNA]</scope>
    <source>
        <strain evidence="2 3">DB1703</strain>
    </source>
</reference>